<comment type="similarity">
    <text evidence="1 3 4">Belongs to the GroES chaperonin family.</text>
</comment>
<evidence type="ECO:0000256" key="3">
    <source>
        <dbReference type="HAMAP-Rule" id="MF_00580"/>
    </source>
</evidence>
<dbReference type="SUPFAM" id="SSF50129">
    <property type="entry name" value="GroES-like"/>
    <property type="match status" value="1"/>
</dbReference>
<dbReference type="Proteomes" id="UP000515312">
    <property type="component" value="Chromosome"/>
</dbReference>
<dbReference type="InterPro" id="IPR020818">
    <property type="entry name" value="Chaperonin_GroES"/>
</dbReference>
<dbReference type="InterPro" id="IPR037124">
    <property type="entry name" value="Chaperonin_GroES_sf"/>
</dbReference>
<accession>A0A7G8BPT5</accession>
<dbReference type="PRINTS" id="PR00297">
    <property type="entry name" value="CHAPERONIN10"/>
</dbReference>
<dbReference type="SMART" id="SM00883">
    <property type="entry name" value="Cpn10"/>
    <property type="match status" value="1"/>
</dbReference>
<keyword evidence="3" id="KW-0963">Cytoplasm</keyword>
<dbReference type="InterPro" id="IPR018369">
    <property type="entry name" value="Chaprnonin_Cpn10_CS"/>
</dbReference>
<dbReference type="InterPro" id="IPR011032">
    <property type="entry name" value="GroES-like_sf"/>
</dbReference>
<organism evidence="5 6">
    <name type="scientific">Alloacidobacterium dinghuense</name>
    <dbReference type="NCBI Taxonomy" id="2763107"/>
    <lineage>
        <taxon>Bacteria</taxon>
        <taxon>Pseudomonadati</taxon>
        <taxon>Acidobacteriota</taxon>
        <taxon>Terriglobia</taxon>
        <taxon>Terriglobales</taxon>
        <taxon>Acidobacteriaceae</taxon>
        <taxon>Alloacidobacterium</taxon>
    </lineage>
</organism>
<comment type="subunit">
    <text evidence="3">Heptamer of 7 subunits arranged in a ring. Interacts with the chaperonin GroEL.</text>
</comment>
<dbReference type="FunFam" id="2.30.33.40:FF:000001">
    <property type="entry name" value="10 kDa chaperonin"/>
    <property type="match status" value="1"/>
</dbReference>
<dbReference type="Pfam" id="PF00166">
    <property type="entry name" value="Cpn10"/>
    <property type="match status" value="1"/>
</dbReference>
<keyword evidence="2 3" id="KW-0143">Chaperone</keyword>
<dbReference type="GO" id="GO:0005524">
    <property type="term" value="F:ATP binding"/>
    <property type="evidence" value="ECO:0007669"/>
    <property type="project" value="InterPro"/>
</dbReference>
<dbReference type="GO" id="GO:0044183">
    <property type="term" value="F:protein folding chaperone"/>
    <property type="evidence" value="ECO:0007669"/>
    <property type="project" value="InterPro"/>
</dbReference>
<dbReference type="GO" id="GO:0051087">
    <property type="term" value="F:protein-folding chaperone binding"/>
    <property type="evidence" value="ECO:0007669"/>
    <property type="project" value="TreeGrafter"/>
</dbReference>
<gene>
    <name evidence="3" type="primary">groES</name>
    <name evidence="3" type="synonym">groS</name>
    <name evidence="5" type="ORF">H7849_12045</name>
</gene>
<comment type="function">
    <text evidence="3 4">Together with the chaperonin GroEL, plays an essential role in assisting protein folding. The GroEL-GroES system forms a nano-cage that allows encapsulation of the non-native substrate proteins and provides a physical environment optimized to promote and accelerate protein folding. GroES binds to the apical surface of the GroEL ring, thereby capping the opening of the GroEL channel.</text>
</comment>
<name>A0A7G8BPT5_9BACT</name>
<evidence type="ECO:0000313" key="6">
    <source>
        <dbReference type="Proteomes" id="UP000515312"/>
    </source>
</evidence>
<evidence type="ECO:0000313" key="5">
    <source>
        <dbReference type="EMBL" id="QNI34555.1"/>
    </source>
</evidence>
<keyword evidence="6" id="KW-1185">Reference proteome</keyword>
<dbReference type="EMBL" id="CP060394">
    <property type="protein sequence ID" value="QNI34555.1"/>
    <property type="molecule type" value="Genomic_DNA"/>
</dbReference>
<dbReference type="GO" id="GO:0046872">
    <property type="term" value="F:metal ion binding"/>
    <property type="evidence" value="ECO:0007669"/>
    <property type="project" value="TreeGrafter"/>
</dbReference>
<dbReference type="AlphaFoldDB" id="A0A7G8BPT5"/>
<dbReference type="PROSITE" id="PS00681">
    <property type="entry name" value="CHAPERONINS_CPN10"/>
    <property type="match status" value="1"/>
</dbReference>
<evidence type="ECO:0000256" key="1">
    <source>
        <dbReference type="ARBA" id="ARBA00006975"/>
    </source>
</evidence>
<dbReference type="Gene3D" id="2.30.33.40">
    <property type="entry name" value="GroES chaperonin"/>
    <property type="match status" value="1"/>
</dbReference>
<dbReference type="PANTHER" id="PTHR10772">
    <property type="entry name" value="10 KDA HEAT SHOCK PROTEIN"/>
    <property type="match status" value="1"/>
</dbReference>
<dbReference type="KEGG" id="adin:H7849_12045"/>
<dbReference type="GO" id="GO:0051082">
    <property type="term" value="F:unfolded protein binding"/>
    <property type="evidence" value="ECO:0007669"/>
    <property type="project" value="TreeGrafter"/>
</dbReference>
<protein>
    <recommendedName>
        <fullName evidence="3">Co-chaperonin GroES</fullName>
    </recommendedName>
    <alternativeName>
        <fullName evidence="3">10 kDa chaperonin</fullName>
    </alternativeName>
    <alternativeName>
        <fullName evidence="3">Chaperonin-10</fullName>
        <shortName evidence="3">Cpn10</shortName>
    </alternativeName>
</protein>
<dbReference type="RefSeq" id="WP_186746809.1">
    <property type="nucleotide sequence ID" value="NZ_CP060394.1"/>
</dbReference>
<sequence>MATATVATTFTPLHDRILVRRVDEGETVRGGIIIPDTAKEKPQEGEVIAVGKGKSNDEGKTFPLDVKSGDRILFGKYSGTEIKIDGEEFLIMREEEVLGILKK</sequence>
<dbReference type="NCBIfam" id="NF001529">
    <property type="entry name" value="PRK00364.1-5"/>
    <property type="match status" value="1"/>
</dbReference>
<dbReference type="HAMAP" id="MF_00580">
    <property type="entry name" value="CH10"/>
    <property type="match status" value="1"/>
</dbReference>
<dbReference type="NCBIfam" id="NF001531">
    <property type="entry name" value="PRK00364.2-2"/>
    <property type="match status" value="1"/>
</dbReference>
<reference evidence="5 6" key="1">
    <citation type="submission" date="2020-08" db="EMBL/GenBank/DDBJ databases">
        <title>Edaphobacter telluris sp. nov. and Acidobacterium dinghuensis sp. nov., two acidobacteria isolated from forest soil.</title>
        <authorList>
            <person name="Fu J."/>
            <person name="Qiu L."/>
        </authorList>
    </citation>
    <scope>NUCLEOTIDE SEQUENCE [LARGE SCALE GENOMIC DNA]</scope>
    <source>
        <strain evidence="5">4Y35</strain>
    </source>
</reference>
<comment type="subcellular location">
    <subcellularLocation>
        <location evidence="3">Cytoplasm</location>
    </subcellularLocation>
</comment>
<dbReference type="CDD" id="cd00320">
    <property type="entry name" value="cpn10"/>
    <property type="match status" value="1"/>
</dbReference>
<dbReference type="NCBIfam" id="NF001533">
    <property type="entry name" value="PRK00364.2-4"/>
    <property type="match status" value="1"/>
</dbReference>
<evidence type="ECO:0000256" key="4">
    <source>
        <dbReference type="RuleBase" id="RU000535"/>
    </source>
</evidence>
<evidence type="ECO:0000256" key="2">
    <source>
        <dbReference type="ARBA" id="ARBA00023186"/>
    </source>
</evidence>
<dbReference type="PANTHER" id="PTHR10772:SF58">
    <property type="entry name" value="CO-CHAPERONIN GROES"/>
    <property type="match status" value="1"/>
</dbReference>
<dbReference type="NCBIfam" id="NF001527">
    <property type="entry name" value="PRK00364.1-2"/>
    <property type="match status" value="1"/>
</dbReference>
<dbReference type="GO" id="GO:0005737">
    <property type="term" value="C:cytoplasm"/>
    <property type="evidence" value="ECO:0007669"/>
    <property type="project" value="UniProtKB-SubCell"/>
</dbReference>
<proteinExistence type="inferred from homology"/>